<accession>A0A915I979</accession>
<keyword evidence="1" id="KW-1185">Reference proteome</keyword>
<protein>
    <submittedName>
        <fullName evidence="2">Uncharacterized protein</fullName>
    </submittedName>
</protein>
<sequence>MYESIKTNLYKAAHISKKYFNQKARKRKINVNDLVLLTNKPKANKIQPDFMGPFIVTGNDHLDGNVVTIDALDASSQPQTIFALWLKPFIPHTARDALVNEAVSMRVLKYKSSNVHYMQKVTDSKTSKMFGYTTKMQKEASMANYKER</sequence>
<reference evidence="2" key="1">
    <citation type="submission" date="2022-11" db="UniProtKB">
        <authorList>
            <consortium name="WormBaseParasite"/>
        </authorList>
    </citation>
    <scope>IDENTIFICATION</scope>
</reference>
<dbReference type="AlphaFoldDB" id="A0A915I979"/>
<evidence type="ECO:0000313" key="2">
    <source>
        <dbReference type="WBParaSite" id="nRc.2.0.1.t10323-RA"/>
    </source>
</evidence>
<organism evidence="1 2">
    <name type="scientific">Romanomermis culicivorax</name>
    <name type="common">Nematode worm</name>
    <dbReference type="NCBI Taxonomy" id="13658"/>
    <lineage>
        <taxon>Eukaryota</taxon>
        <taxon>Metazoa</taxon>
        <taxon>Ecdysozoa</taxon>
        <taxon>Nematoda</taxon>
        <taxon>Enoplea</taxon>
        <taxon>Dorylaimia</taxon>
        <taxon>Mermithida</taxon>
        <taxon>Mermithoidea</taxon>
        <taxon>Mermithidae</taxon>
        <taxon>Romanomermis</taxon>
    </lineage>
</organism>
<proteinExistence type="predicted"/>
<dbReference type="WBParaSite" id="nRc.2.0.1.t10323-RA">
    <property type="protein sequence ID" value="nRc.2.0.1.t10323-RA"/>
    <property type="gene ID" value="nRc.2.0.1.g10323"/>
</dbReference>
<dbReference type="Proteomes" id="UP000887565">
    <property type="component" value="Unplaced"/>
</dbReference>
<evidence type="ECO:0000313" key="1">
    <source>
        <dbReference type="Proteomes" id="UP000887565"/>
    </source>
</evidence>
<name>A0A915I979_ROMCU</name>